<dbReference type="STRING" id="5286.A0A0K3CMX7"/>
<evidence type="ECO:0000313" key="3">
    <source>
        <dbReference type="Proteomes" id="UP000199069"/>
    </source>
</evidence>
<evidence type="ECO:0000313" key="2">
    <source>
        <dbReference type="EMBL" id="CTR10323.1"/>
    </source>
</evidence>
<gene>
    <name evidence="2" type="primary">FGENESH: predicted gene_13.14</name>
    <name evidence="2" type="ORF">BN2166_0061840</name>
</gene>
<feature type="region of interest" description="Disordered" evidence="1">
    <location>
        <begin position="122"/>
        <end position="171"/>
    </location>
</feature>
<dbReference type="OMA" id="CWTIHRP"/>
<name>A0A0K3CMX7_RHOTO</name>
<accession>A0A0K3CMX7</accession>
<keyword evidence="3" id="KW-1185">Reference proteome</keyword>
<proteinExistence type="predicted"/>
<reference evidence="2 3" key="1">
    <citation type="submission" date="2015-07" db="EMBL/GenBank/DDBJ databases">
        <authorList>
            <person name="Cajimat M.N.B."/>
            <person name="Milazzo M.L."/>
            <person name="Fulhorst C.F."/>
        </authorList>
    </citation>
    <scope>NUCLEOTIDE SEQUENCE [LARGE SCALE GENOMIC DNA]</scope>
    <source>
        <strain evidence="2">Single colony</strain>
    </source>
</reference>
<dbReference type="EMBL" id="CWKI01000013">
    <property type="protein sequence ID" value="CTR10323.1"/>
    <property type="molecule type" value="Genomic_DNA"/>
</dbReference>
<dbReference type="Proteomes" id="UP000199069">
    <property type="component" value="Unassembled WGS sequence"/>
</dbReference>
<protein>
    <submittedName>
        <fullName evidence="2">Uncharacterized protein</fullName>
    </submittedName>
</protein>
<organism evidence="2 3">
    <name type="scientific">Rhodotorula toruloides</name>
    <name type="common">Yeast</name>
    <name type="synonym">Rhodosporidium toruloides</name>
    <dbReference type="NCBI Taxonomy" id="5286"/>
    <lineage>
        <taxon>Eukaryota</taxon>
        <taxon>Fungi</taxon>
        <taxon>Dikarya</taxon>
        <taxon>Basidiomycota</taxon>
        <taxon>Pucciniomycotina</taxon>
        <taxon>Microbotryomycetes</taxon>
        <taxon>Sporidiobolales</taxon>
        <taxon>Sporidiobolaceae</taxon>
        <taxon>Rhodotorula</taxon>
    </lineage>
</organism>
<evidence type="ECO:0000256" key="1">
    <source>
        <dbReference type="SAM" id="MobiDB-lite"/>
    </source>
</evidence>
<sequence length="306" mass="34099">MSIAGMRTYKLEENEALEGRQVVSVSDEASGRTIWTKTRELVGDEIVSTVLNSLHNPRWTVHRPTRGWYLRLRRVPLPPPSSESDKPPLPRPDDARVVELRAVKRSRRTRPEQTGIELDFCTDTLPFPAPTSSSSLDNRPTRSETRVDITVDPLSSISATPELEDSAERPNRQRVVSTFRVRPLAQPQAGGAAGLLRRVKNLVWEDEPKGFECVWWSSVAMQDGAEKASEVEEGEGLDDAAEAERVGLRFVEQPTSFLHPRLSGSLSLTPSLVNTSTLEPSFWVALACAVCECEEEREAWEAAREG</sequence>
<dbReference type="AlphaFoldDB" id="A0A0K3CMX7"/>
<feature type="compositionally biased region" description="Basic and acidic residues" evidence="1">
    <location>
        <begin position="139"/>
        <end position="149"/>
    </location>
</feature>